<dbReference type="Proteomes" id="UP000252085">
    <property type="component" value="Unassembled WGS sequence"/>
</dbReference>
<name>A0A367RRX0_NOSPU</name>
<protein>
    <submittedName>
        <fullName evidence="2">Transcriptional regulator</fullName>
    </submittedName>
</protein>
<organism evidence="2 3">
    <name type="scientific">Nostoc punctiforme NIES-2108</name>
    <dbReference type="NCBI Taxonomy" id="1356359"/>
    <lineage>
        <taxon>Bacteria</taxon>
        <taxon>Bacillati</taxon>
        <taxon>Cyanobacteriota</taxon>
        <taxon>Cyanophyceae</taxon>
        <taxon>Nostocales</taxon>
        <taxon>Nostocaceae</taxon>
        <taxon>Nostoc</taxon>
    </lineage>
</organism>
<evidence type="ECO:0000313" key="2">
    <source>
        <dbReference type="EMBL" id="RCJ38042.1"/>
    </source>
</evidence>
<gene>
    <name evidence="2" type="ORF">A6769_09810</name>
</gene>
<dbReference type="SUPFAM" id="SSF52540">
    <property type="entry name" value="P-loop containing nucleoside triphosphate hydrolases"/>
    <property type="match status" value="1"/>
</dbReference>
<dbReference type="PANTHER" id="PTHR13696:SF99">
    <property type="entry name" value="COBYRINIC ACID AC-DIAMIDE SYNTHASE"/>
    <property type="match status" value="1"/>
</dbReference>
<dbReference type="InterPro" id="IPR027417">
    <property type="entry name" value="P-loop_NTPase"/>
</dbReference>
<dbReference type="AlphaFoldDB" id="A0A367RRX0"/>
<dbReference type="EMBL" id="LXQE01000125">
    <property type="protein sequence ID" value="RCJ38042.1"/>
    <property type="molecule type" value="Genomic_DNA"/>
</dbReference>
<dbReference type="CDD" id="cd02042">
    <property type="entry name" value="ParAB_family"/>
    <property type="match status" value="1"/>
</dbReference>
<dbReference type="Pfam" id="PF13614">
    <property type="entry name" value="AAA_31"/>
    <property type="match status" value="1"/>
</dbReference>
<accession>A0A367RRX0</accession>
<evidence type="ECO:0000259" key="1">
    <source>
        <dbReference type="Pfam" id="PF13614"/>
    </source>
</evidence>
<sequence length="357" mass="40441">MSSNKTKVISIFNNKGGVGKTIITWNLGDALARRGKKVLLIDFDPQSNLSIAMLGERFTNILPSPENPYGTTIRAYIQRFLQNEGPLQFYKHKGYRTNEKVDLIASDAWLNVYSESLSVGSDLLTGNGLEKYSIISRLIQEANSKEEDQYDYVLIDLPPSFNNLVRTALYSSNYFIVPCTSDIFCSYCVGLIGETLPRFIKEWEIGCQLHDTNNPHNQKYINLGKPVFAGWIFNGYDTRKPKDETNKKIIAADHVMGSKIAEGVKKLVETLEKGIKQHPSVLQNHPSKSFWLGGIEDMNILVQNSMWLNCPIARLDQIEPVKNLQDRGQWSPNQLDQIKRLKASFLSIADRVIKHCI</sequence>
<comment type="caution">
    <text evidence="2">The sequence shown here is derived from an EMBL/GenBank/DDBJ whole genome shotgun (WGS) entry which is preliminary data.</text>
</comment>
<evidence type="ECO:0000313" key="3">
    <source>
        <dbReference type="Proteomes" id="UP000252085"/>
    </source>
</evidence>
<dbReference type="InterPro" id="IPR050678">
    <property type="entry name" value="DNA_Partitioning_ATPase"/>
</dbReference>
<feature type="domain" description="AAA" evidence="1">
    <location>
        <begin position="6"/>
        <end position="201"/>
    </location>
</feature>
<dbReference type="InterPro" id="IPR025669">
    <property type="entry name" value="AAA_dom"/>
</dbReference>
<dbReference type="Gene3D" id="3.40.50.300">
    <property type="entry name" value="P-loop containing nucleotide triphosphate hydrolases"/>
    <property type="match status" value="1"/>
</dbReference>
<dbReference type="PANTHER" id="PTHR13696">
    <property type="entry name" value="P-LOOP CONTAINING NUCLEOSIDE TRIPHOSPHATE HYDROLASE"/>
    <property type="match status" value="1"/>
</dbReference>
<reference evidence="2 3" key="1">
    <citation type="submission" date="2016-04" db="EMBL/GenBank/DDBJ databases">
        <authorList>
            <person name="Evans L.H."/>
            <person name="Alamgir A."/>
            <person name="Owens N."/>
            <person name="Weber N.D."/>
            <person name="Virtaneva K."/>
            <person name="Barbian K."/>
            <person name="Babar A."/>
            <person name="Rosenke K."/>
        </authorList>
    </citation>
    <scope>NUCLEOTIDE SEQUENCE [LARGE SCALE GENOMIC DNA]</scope>
    <source>
        <strain evidence="2">NIES-2108</strain>
    </source>
</reference>
<proteinExistence type="predicted"/>